<protein>
    <submittedName>
        <fullName evidence="3">Glycosyltransferase family 61 protein</fullName>
        <ecNumber evidence="3">2.4.-.-</ecNumber>
    </submittedName>
</protein>
<dbReference type="InterPro" id="IPR049625">
    <property type="entry name" value="Glyco_transf_61_cat"/>
</dbReference>
<evidence type="ECO:0000313" key="3">
    <source>
        <dbReference type="EMBL" id="MDT3316651.1"/>
    </source>
</evidence>
<dbReference type="Proteomes" id="UP001251849">
    <property type="component" value="Unassembled WGS sequence"/>
</dbReference>
<evidence type="ECO:0000259" key="2">
    <source>
        <dbReference type="Pfam" id="PF04577"/>
    </source>
</evidence>
<name>A0ABU3GB28_9MICO</name>
<evidence type="ECO:0000313" key="4">
    <source>
        <dbReference type="Proteomes" id="UP001251849"/>
    </source>
</evidence>
<keyword evidence="3" id="KW-0808">Transferase</keyword>
<dbReference type="EC" id="2.4.-.-" evidence="3"/>
<keyword evidence="3" id="KW-0328">Glycosyltransferase</keyword>
<sequence length="581" mass="64526">MDGSHEVGANVPEAKRYDFSIAMMIAGALGSSASVIAIISDSDDMRHMAAIIAERWQNAKVRLLSTPPVSAGLPGVVKTPVSSIDDVFNAIAAGPAPDIIVDDAASRSFGEFGLFKRLFLALNDGGRYVALDADVEHLAAQAEGSNNSTQHWLSELREPNTGITKDPWASAVSKAIDESRSVGPHLVITKRGRHLTKINNLLHREGGESRVEGCVNRRSGQGAVERIASIPGHSWNANSDFETTDADYAARYLKDSYSVRELVAKVYRGPVVAPRQVITMDGLLLPESSMQPLVRPMTNRFITDAGPDFAWDPRLEEEPGMLSGTYFYLDNEYPGHYGHFTSQDLTKLWAWDDALRYDPNCKILISPPPQKPDLNPYQYDLLRAFGISRDQVTLLSAPMRVEKLIVSTFALQNPYFASPVCLEIWGKIRDRLMAEAARDLPKRVFIGRSRQLRRRCLNSDEVESVFRSHGFEIVYPENLGIADQIALFSQAEAVAGYAGSGMFTMAYSQNHPTWIVIGSRSYTATTEYLLANLHEDPIRYAMCDPEIEQPVSGWSSDAYFSNYSFNFERDGRQLESMLARL</sequence>
<dbReference type="RefSeq" id="WP_311861480.1">
    <property type="nucleotide sequence ID" value="NZ_JAUZVV010000001.1"/>
</dbReference>
<organism evidence="3 4">
    <name type="scientific">Microbacterium gawkjiense</name>
    <dbReference type="NCBI Taxonomy" id="3067309"/>
    <lineage>
        <taxon>Bacteria</taxon>
        <taxon>Bacillati</taxon>
        <taxon>Actinomycetota</taxon>
        <taxon>Actinomycetes</taxon>
        <taxon>Micrococcales</taxon>
        <taxon>Microbacteriaceae</taxon>
        <taxon>Microbacterium</taxon>
    </lineage>
</organism>
<proteinExistence type="predicted"/>
<feature type="transmembrane region" description="Helical" evidence="1">
    <location>
        <begin position="20"/>
        <end position="39"/>
    </location>
</feature>
<keyword evidence="1" id="KW-0472">Membrane</keyword>
<keyword evidence="1" id="KW-0812">Transmembrane</keyword>
<reference evidence="3 4" key="1">
    <citation type="submission" date="2023-08" db="EMBL/GenBank/DDBJ databases">
        <title>Microbacterium aquilitoris sp. nov. and Microbacterium gwkjibeachense sp. nov., isolated from beach.</title>
        <authorList>
            <person name="Lee S.D."/>
            <person name="Yang H."/>
            <person name="Kim I."/>
        </authorList>
    </citation>
    <scope>NUCLEOTIDE SEQUENCE [LARGE SCALE GENOMIC DNA]</scope>
    <source>
        <strain evidence="3 4">KSW4-11</strain>
    </source>
</reference>
<dbReference type="Pfam" id="PF04577">
    <property type="entry name" value="Glyco_transf_61"/>
    <property type="match status" value="1"/>
</dbReference>
<dbReference type="GO" id="GO:0016757">
    <property type="term" value="F:glycosyltransferase activity"/>
    <property type="evidence" value="ECO:0007669"/>
    <property type="project" value="UniProtKB-KW"/>
</dbReference>
<dbReference type="EMBL" id="JAUZVV010000001">
    <property type="protein sequence ID" value="MDT3316651.1"/>
    <property type="molecule type" value="Genomic_DNA"/>
</dbReference>
<comment type="caution">
    <text evidence="3">The sequence shown here is derived from an EMBL/GenBank/DDBJ whole genome shotgun (WGS) entry which is preliminary data.</text>
</comment>
<evidence type="ECO:0000256" key="1">
    <source>
        <dbReference type="SAM" id="Phobius"/>
    </source>
</evidence>
<keyword evidence="1" id="KW-1133">Transmembrane helix</keyword>
<accession>A0ABU3GB28</accession>
<gene>
    <name evidence="3" type="ORF">Q9S71_07415</name>
</gene>
<keyword evidence="4" id="KW-1185">Reference proteome</keyword>
<feature type="domain" description="Glycosyltransferase 61 catalytic" evidence="2">
    <location>
        <begin position="337"/>
        <end position="511"/>
    </location>
</feature>